<dbReference type="EMBL" id="CP029462">
    <property type="protein sequence ID" value="AXL21810.1"/>
    <property type="molecule type" value="Genomic_DNA"/>
</dbReference>
<evidence type="ECO:0000313" key="2">
    <source>
        <dbReference type="Proteomes" id="UP000254337"/>
    </source>
</evidence>
<name>A0A346B117_9FIRM</name>
<dbReference type="RefSeq" id="WP_087476834.1">
    <property type="nucleotide sequence ID" value="NZ_CP029462.1"/>
</dbReference>
<evidence type="ECO:0000313" key="1">
    <source>
        <dbReference type="EMBL" id="AXL21810.1"/>
    </source>
</evidence>
<accession>A0A346B117</accession>
<dbReference type="KEGG" id="meg:DKB62_09670"/>
<keyword evidence="2" id="KW-1185">Reference proteome</keyword>
<gene>
    <name evidence="1" type="ORF">DKB62_09670</name>
</gene>
<proteinExistence type="predicted"/>
<dbReference type="Proteomes" id="UP000254337">
    <property type="component" value="Chromosome"/>
</dbReference>
<reference evidence="1 2" key="1">
    <citation type="submission" date="2018-05" db="EMBL/GenBank/DDBJ databases">
        <title>Complete genome sequence of Megasphaera sp. AJH120T, isolated from the ceca of a chicken.</title>
        <authorList>
            <person name="Maki J."/>
            <person name="Looft T."/>
        </authorList>
    </citation>
    <scope>NUCLEOTIDE SEQUENCE [LARGE SCALE GENOMIC DNA]</scope>
    <source>
        <strain evidence="1 2">AJH120</strain>
    </source>
</reference>
<dbReference type="OrthoDB" id="1624004at2"/>
<dbReference type="AlphaFoldDB" id="A0A346B117"/>
<organism evidence="1 2">
    <name type="scientific">Megasphaera stantonii</name>
    <dbReference type="NCBI Taxonomy" id="2144175"/>
    <lineage>
        <taxon>Bacteria</taxon>
        <taxon>Bacillati</taxon>
        <taxon>Bacillota</taxon>
        <taxon>Negativicutes</taxon>
        <taxon>Veillonellales</taxon>
        <taxon>Veillonellaceae</taxon>
        <taxon>Megasphaera</taxon>
    </lineage>
</organism>
<protein>
    <submittedName>
        <fullName evidence="1">Uncharacterized protein</fullName>
    </submittedName>
</protein>
<sequence length="200" mass="22571">MGFFDALVKSDINRTRSEKMYDDALKLFNSAQLQNETLPPALKAEVEGGEDCDVLSQGSGRFGHDMGNPIPVNGPFGEMTYLSRLRLRSTGSMVFFHKVETIGRVDKFELVNVSGKVVDYLYLDMYHPRASRRYPEGYTLEKEAVFPRGVTTTVPDFPAGLYKLIKKEAKQRLGVDVAEKESDRIDVEQAQASIRELRKL</sequence>